<evidence type="ECO:0000256" key="4">
    <source>
        <dbReference type="ARBA" id="ARBA00023163"/>
    </source>
</evidence>
<dbReference type="InterPro" id="IPR007120">
    <property type="entry name" value="DNA-dir_RNAP_su2_dom"/>
</dbReference>
<dbReference type="Gene3D" id="2.40.50.100">
    <property type="match status" value="1"/>
</dbReference>
<dbReference type="InterPro" id="IPR007645">
    <property type="entry name" value="RNA_pol_Rpb2_3"/>
</dbReference>
<keyword evidence="3 6" id="KW-0548">Nucleotidyltransferase</keyword>
<comment type="subunit">
    <text evidence="6 8">The RNAP catalytic core consists of 2 alpha, 1 beta, 1 beta' and 1 omega subunit. When a sigma factor is associated with the core the holoenzyme is formed, which can initiate transcription.</text>
</comment>
<dbReference type="GO" id="GO:0032549">
    <property type="term" value="F:ribonucleoside binding"/>
    <property type="evidence" value="ECO:0007669"/>
    <property type="project" value="InterPro"/>
</dbReference>
<dbReference type="Pfam" id="PF04565">
    <property type="entry name" value="RNA_pol_Rpb2_3"/>
    <property type="match status" value="1"/>
</dbReference>
<dbReference type="Gene3D" id="2.40.50.150">
    <property type="match status" value="1"/>
</dbReference>
<dbReference type="SUPFAM" id="SSF64484">
    <property type="entry name" value="beta and beta-prime subunits of DNA dependent RNA-polymerase"/>
    <property type="match status" value="1"/>
</dbReference>
<dbReference type="InterPro" id="IPR010243">
    <property type="entry name" value="RNA_pol_bsu_bac"/>
</dbReference>
<organism evidence="12 13">
    <name type="scientific">Tremblaya princeps</name>
    <dbReference type="NCBI Taxonomy" id="189385"/>
    <lineage>
        <taxon>Bacteria</taxon>
        <taxon>Pseudomonadati</taxon>
        <taxon>Pseudomonadota</taxon>
        <taxon>Betaproteobacteria</taxon>
        <taxon>Candidatus Tremblayella</taxon>
    </lineage>
</organism>
<evidence type="ECO:0000313" key="12">
    <source>
        <dbReference type="EMBL" id="CUX76769.1"/>
    </source>
</evidence>
<dbReference type="Gene3D" id="2.40.270.10">
    <property type="entry name" value="DNA-directed RNA polymerase, subunit 2, domain 6"/>
    <property type="match status" value="2"/>
</dbReference>
<comment type="similarity">
    <text evidence="6 7">Belongs to the RNA polymerase beta chain family.</text>
</comment>
<dbReference type="EMBL" id="LN999011">
    <property type="protein sequence ID" value="CUX76769.1"/>
    <property type="molecule type" value="Genomic_DNA"/>
</dbReference>
<dbReference type="InterPro" id="IPR007641">
    <property type="entry name" value="RNA_pol_Rpb2_7"/>
</dbReference>
<dbReference type="InterPro" id="IPR015712">
    <property type="entry name" value="DNA-dir_RNA_pol_su2"/>
</dbReference>
<reference evidence="13" key="1">
    <citation type="submission" date="2016-01" db="EMBL/GenBank/DDBJ databases">
        <authorList>
            <person name="Husnik F."/>
        </authorList>
    </citation>
    <scope>NUCLEOTIDE SEQUENCE [LARGE SCALE GENOMIC DNA]</scope>
</reference>
<evidence type="ECO:0000256" key="2">
    <source>
        <dbReference type="ARBA" id="ARBA00022679"/>
    </source>
</evidence>
<keyword evidence="4 6" id="KW-0804">Transcription</keyword>
<dbReference type="GO" id="GO:0003677">
    <property type="term" value="F:DNA binding"/>
    <property type="evidence" value="ECO:0007669"/>
    <property type="project" value="UniProtKB-UniRule"/>
</dbReference>
<dbReference type="CDD" id="cd00653">
    <property type="entry name" value="RNA_pol_B_RPB2"/>
    <property type="match status" value="1"/>
</dbReference>
<dbReference type="InterPro" id="IPR014724">
    <property type="entry name" value="RNA_pol_RPB2_OB-fold"/>
</dbReference>
<comment type="function">
    <text evidence="6 8">DNA-dependent RNA polymerase catalyzes the transcription of DNA into RNA using the four ribonucleoside triphosphates as substrates.</text>
</comment>
<dbReference type="Proteomes" id="UP000075242">
    <property type="component" value="Chromosome I"/>
</dbReference>
<name>A0A143WNQ6_TREPR</name>
<dbReference type="EC" id="2.7.7.6" evidence="6 8"/>
<evidence type="ECO:0000256" key="5">
    <source>
        <dbReference type="ARBA" id="ARBA00048552"/>
    </source>
</evidence>
<feature type="domain" description="DNA-directed RNA polymerase subunit 2 hybrid-binding" evidence="9">
    <location>
        <begin position="723"/>
        <end position="1200"/>
    </location>
</feature>
<dbReference type="InterPro" id="IPR037034">
    <property type="entry name" value="RNA_pol_Rpb2_2_sf"/>
</dbReference>
<dbReference type="Pfam" id="PF00562">
    <property type="entry name" value="RNA_pol_Rpb2_6"/>
    <property type="match status" value="1"/>
</dbReference>
<evidence type="ECO:0000313" key="13">
    <source>
        <dbReference type="Proteomes" id="UP000075242"/>
    </source>
</evidence>
<evidence type="ECO:0000256" key="6">
    <source>
        <dbReference type="HAMAP-Rule" id="MF_01321"/>
    </source>
</evidence>
<evidence type="ECO:0000256" key="1">
    <source>
        <dbReference type="ARBA" id="ARBA00022478"/>
    </source>
</evidence>
<accession>A0A143WNQ6</accession>
<dbReference type="PROSITE" id="PS01166">
    <property type="entry name" value="RNA_POL_BETA"/>
    <property type="match status" value="1"/>
</dbReference>
<evidence type="ECO:0000256" key="7">
    <source>
        <dbReference type="RuleBase" id="RU000434"/>
    </source>
</evidence>
<dbReference type="Gene3D" id="2.30.150.10">
    <property type="entry name" value="DNA-directed RNA polymerase, beta subunit, external 1 domain"/>
    <property type="match status" value="1"/>
</dbReference>
<protein>
    <recommendedName>
        <fullName evidence="6 8">DNA-directed RNA polymerase subunit beta</fullName>
        <shortName evidence="6">RNAP subunit beta</shortName>
        <ecNumber evidence="6 8">2.7.7.6</ecNumber>
    </recommendedName>
    <alternativeName>
        <fullName evidence="6">RNA polymerase subunit beta</fullName>
    </alternativeName>
    <alternativeName>
        <fullName evidence="6">Transcriptase subunit beta</fullName>
    </alternativeName>
</protein>
<dbReference type="NCBIfam" id="NF001616">
    <property type="entry name" value="PRK00405.1"/>
    <property type="match status" value="1"/>
</dbReference>
<evidence type="ECO:0000256" key="8">
    <source>
        <dbReference type="RuleBase" id="RU363031"/>
    </source>
</evidence>
<dbReference type="GO" id="GO:0000428">
    <property type="term" value="C:DNA-directed RNA polymerase complex"/>
    <property type="evidence" value="ECO:0007669"/>
    <property type="project" value="UniProtKB-KW"/>
</dbReference>
<dbReference type="InterPro" id="IPR042107">
    <property type="entry name" value="DNA-dir_RNA_pol_bsu_ext_1_sf"/>
</dbReference>
<dbReference type="InterPro" id="IPR037033">
    <property type="entry name" value="DNA-dir_RNAP_su2_hyb_sf"/>
</dbReference>
<comment type="catalytic activity">
    <reaction evidence="5 6 8">
        <text>RNA(n) + a ribonucleoside 5'-triphosphate = RNA(n+1) + diphosphate</text>
        <dbReference type="Rhea" id="RHEA:21248"/>
        <dbReference type="Rhea" id="RHEA-COMP:14527"/>
        <dbReference type="Rhea" id="RHEA-COMP:17342"/>
        <dbReference type="ChEBI" id="CHEBI:33019"/>
        <dbReference type="ChEBI" id="CHEBI:61557"/>
        <dbReference type="ChEBI" id="CHEBI:140395"/>
        <dbReference type="EC" id="2.7.7.6"/>
    </reaction>
</comment>
<evidence type="ECO:0000259" key="10">
    <source>
        <dbReference type="Pfam" id="PF04560"/>
    </source>
</evidence>
<dbReference type="AlphaFoldDB" id="A0A143WNQ6"/>
<keyword evidence="2 6" id="KW-0808">Transferase</keyword>
<dbReference type="Pfam" id="PF04560">
    <property type="entry name" value="RNA_pol_Rpb2_7"/>
    <property type="match status" value="1"/>
</dbReference>
<dbReference type="HAMAP" id="MF_01321">
    <property type="entry name" value="RNApol_bact_RpoB"/>
    <property type="match status" value="1"/>
</dbReference>
<proteinExistence type="inferred from homology"/>
<dbReference type="Gene3D" id="3.90.1100.10">
    <property type="match status" value="2"/>
</dbReference>
<dbReference type="Gene3D" id="3.90.1800.10">
    <property type="entry name" value="RNA polymerase alpha subunit dimerisation domain"/>
    <property type="match status" value="1"/>
</dbReference>
<sequence>MTPTVRLRSPMPCIPPARAPDLIGAQRASFHRLTQHRIHPEARYPRGLQRELGALFPMMSHDGAALVELLKYTIGRPCNGATECLLRGITYSAPVSITLRVTSRTPSTDGTWHVRHARTHLVYIGNMPMMSSRGSFIVHGTERALIMDQRKSAGLFLTSNIDHHSHTCGVRVTPHRGTWLELSLHDCAVLLRINCTNNMPVTLLLKGLGARNYALPSMFTPIVVIAPCIDGIIATVDMSDAVGEVLHFSLRRGLTTMAHRLGRWPGSPSQRTLSIDEAEVVNQFSLSSDACIAGRTVTKGALLSHRLLARARVGVRAYIDAVNRCHHGAYMHHMYRTLRMDRTVDPHDARACIAGNMGTTRHVHPTAAHRTFQGLMEDSRTYCLSARGRSQINARTGRHPRDGGDTLDYRDIAHAVKLLVNTARRSDSPDDVDDMRNRRTRDVCSALRDALRPALLSMERRIRCHAALHMPDDLTHILCTHAITHRAFDALTCTNLSQPLDQTNPLAEVTHKRRVSIVAGSATGARHAPIGARDVHATHYGRLCPVETPEGQNIGLIASLAAHARIDAHGTMHAPYIAAGTAATRCRERYISPQEEEGAMSAPSAIEPHTRRRSIMARLGRKVIMAHPSAISFVDAAHDMPVSSATATIPFLEHNDACRALMGSNMERQAVPCVIPRRPRVHTGMELAVALHAGVAIRARHAGRVAYVDPLHIAIVPRGDTPGSTHTYRLARNARTNQGTVADHRPKVTPGAYVEAGDVIADGAACDAGELALGQDVLVAFMPWEGYNYEDSVAVSEALQRSGAYFSVHIDEVSVALCGDETCSTTQSRCIPGITQAQRYRLDERGVVKVGARVYPGDIIVGRISPRTAPMAAYEERLLRAVLGPCAPAHRDVSVRATPCQAGTVVSTRVAPSAEPLAPSELPGQSAGEQCMLRLLQRQARAAGSNAATLDIYRLLQHGACDTYAAQHHHQPSNIDQHHACTYTSTARTLKVAIAYRLNLQSGDKVSGRHGNKGVVSKVVTAEDMPYMKDGRIIDVILNPLGVPSRMNVGQLLETHLGLISMALEVRARTVAFSSQRCVDAAMHDVLYHCRMFHTGHLIYTEASMSFRTVSPAFNGPCEATIRRMAKVSVSQGARFQHGLHRRHQAILYDGRTGMPFDRPVTVGYMYYLKLNHLVRHKVHSRSTGPYSAVTEQPLGGKARMGGQRVGEMEVWALEAHGAAITLHEMLTVKSDDVGGRRRVSEHTARAVRPLCYGTPESISLLVSELRALCIDVATEPRQA</sequence>
<gene>
    <name evidence="6 12" type="primary">rpoB</name>
    <name evidence="12" type="ORF">MHIR_TP00147</name>
</gene>
<dbReference type="InterPro" id="IPR007121">
    <property type="entry name" value="RNA_pol_bsu_CS"/>
</dbReference>
<dbReference type="PANTHER" id="PTHR20856">
    <property type="entry name" value="DNA-DIRECTED RNA POLYMERASE I SUBUNIT 2"/>
    <property type="match status" value="1"/>
</dbReference>
<dbReference type="Gene3D" id="3.90.1110.10">
    <property type="entry name" value="RNA polymerase Rpb2, domain 2"/>
    <property type="match status" value="2"/>
</dbReference>
<dbReference type="GO" id="GO:0006351">
    <property type="term" value="P:DNA-templated transcription"/>
    <property type="evidence" value="ECO:0007669"/>
    <property type="project" value="UniProtKB-UniRule"/>
</dbReference>
<feature type="domain" description="RNA polymerase Rpb2" evidence="11">
    <location>
        <begin position="499"/>
        <end position="566"/>
    </location>
</feature>
<dbReference type="PATRIC" id="fig|189385.8.peg.156"/>
<evidence type="ECO:0000256" key="3">
    <source>
        <dbReference type="ARBA" id="ARBA00022695"/>
    </source>
</evidence>
<keyword evidence="1 6" id="KW-0240">DNA-directed RNA polymerase</keyword>
<dbReference type="GO" id="GO:0003899">
    <property type="term" value="F:DNA-directed RNA polymerase activity"/>
    <property type="evidence" value="ECO:0007669"/>
    <property type="project" value="UniProtKB-UniRule"/>
</dbReference>
<feature type="domain" description="RNA polymerase Rpb2" evidence="10">
    <location>
        <begin position="1202"/>
        <end position="1274"/>
    </location>
</feature>
<evidence type="ECO:0000259" key="9">
    <source>
        <dbReference type="Pfam" id="PF00562"/>
    </source>
</evidence>
<evidence type="ECO:0000259" key="11">
    <source>
        <dbReference type="Pfam" id="PF04565"/>
    </source>
</evidence>